<accession>A0A4C1YRP9</accession>
<keyword evidence="5" id="KW-0378">Hydrolase</keyword>
<organism evidence="9 10">
    <name type="scientific">Eumeta variegata</name>
    <name type="common">Bagworm moth</name>
    <name type="synonym">Eumeta japonica</name>
    <dbReference type="NCBI Taxonomy" id="151549"/>
    <lineage>
        <taxon>Eukaryota</taxon>
        <taxon>Metazoa</taxon>
        <taxon>Ecdysozoa</taxon>
        <taxon>Arthropoda</taxon>
        <taxon>Hexapoda</taxon>
        <taxon>Insecta</taxon>
        <taxon>Pterygota</taxon>
        <taxon>Neoptera</taxon>
        <taxon>Endopterygota</taxon>
        <taxon>Lepidoptera</taxon>
        <taxon>Glossata</taxon>
        <taxon>Ditrysia</taxon>
        <taxon>Tineoidea</taxon>
        <taxon>Psychidae</taxon>
        <taxon>Oiketicinae</taxon>
        <taxon>Eumeta</taxon>
    </lineage>
</organism>
<dbReference type="GO" id="GO:0042575">
    <property type="term" value="C:DNA polymerase complex"/>
    <property type="evidence" value="ECO:0007669"/>
    <property type="project" value="UniProtKB-ARBA"/>
</dbReference>
<dbReference type="STRING" id="151549.A0A4C1YRP9"/>
<keyword evidence="1" id="KW-0808">Transferase</keyword>
<evidence type="ECO:0000256" key="6">
    <source>
        <dbReference type="ARBA" id="ARBA00022918"/>
    </source>
</evidence>
<dbReference type="Pfam" id="PF17917">
    <property type="entry name" value="RT_RNaseH"/>
    <property type="match status" value="1"/>
</dbReference>
<gene>
    <name evidence="9" type="primary">Tf2-9</name>
    <name evidence="9" type="ORF">EVAR_65307_1</name>
</gene>
<dbReference type="InterPro" id="IPR050951">
    <property type="entry name" value="Retrovirus_Pol_polyprotein"/>
</dbReference>
<evidence type="ECO:0000256" key="1">
    <source>
        <dbReference type="ARBA" id="ARBA00022679"/>
    </source>
</evidence>
<dbReference type="GO" id="GO:0015074">
    <property type="term" value="P:DNA integration"/>
    <property type="evidence" value="ECO:0007669"/>
    <property type="project" value="InterPro"/>
</dbReference>
<feature type="region of interest" description="Disordered" evidence="7">
    <location>
        <begin position="361"/>
        <end position="380"/>
    </location>
</feature>
<evidence type="ECO:0000256" key="7">
    <source>
        <dbReference type="SAM" id="MobiDB-lite"/>
    </source>
</evidence>
<evidence type="ECO:0000256" key="2">
    <source>
        <dbReference type="ARBA" id="ARBA00022695"/>
    </source>
</evidence>
<dbReference type="Gene3D" id="3.10.20.370">
    <property type="match status" value="1"/>
</dbReference>
<dbReference type="PROSITE" id="PS50994">
    <property type="entry name" value="INTEGRASE"/>
    <property type="match status" value="1"/>
</dbReference>
<sequence>MTDASNTAVGAVLQQFVNDSWQPLGFYSSKLSDTQQKYSAYDRELLAIYMAIKHFRNQIEGRQLTIYTDHKPITYAFAKIGRDSETPRRTRQLLFISEFTTDIRHVFGEGNVVADALSRVDEITCPTTINFEELSAAQSDDATLIHLLQDSESSAKLKLIFLPSSQTSIVCDLTSKNAKPYYLPEKFQRFGHIHVDIVGPLPTTADYKYLLTIIDRCTGWPEAFPMKISADTVAKVELEGWIARYGCPLKLTSNQGKQFESNLFHKLIKLLGIDKIRTTPYHPQSNGMVERWHRSLKTALRARLNHKSWIEKLPIILLELRAVPRSDTNLVDGYLFVFKWFKGDQLPTSVSDLITQVPDTNSIYDEDESHHERHDSDDDE</sequence>
<dbReference type="SUPFAM" id="SSF53098">
    <property type="entry name" value="Ribonuclease H-like"/>
    <property type="match status" value="1"/>
</dbReference>
<dbReference type="InterPro" id="IPR001584">
    <property type="entry name" value="Integrase_cat-core"/>
</dbReference>
<protein>
    <submittedName>
        <fullName evidence="9">Transposon Tf2-9 polyprotein</fullName>
    </submittedName>
</protein>
<dbReference type="GO" id="GO:0003964">
    <property type="term" value="F:RNA-directed DNA polymerase activity"/>
    <property type="evidence" value="ECO:0007669"/>
    <property type="project" value="UniProtKB-KW"/>
</dbReference>
<dbReference type="InterPro" id="IPR041373">
    <property type="entry name" value="RT_RNaseH"/>
</dbReference>
<evidence type="ECO:0000259" key="8">
    <source>
        <dbReference type="PROSITE" id="PS50994"/>
    </source>
</evidence>
<dbReference type="CDD" id="cd09274">
    <property type="entry name" value="RNase_HI_RT_Ty3"/>
    <property type="match status" value="1"/>
</dbReference>
<keyword evidence="2" id="KW-0548">Nucleotidyltransferase</keyword>
<comment type="caution">
    <text evidence="9">The sequence shown here is derived from an EMBL/GenBank/DDBJ whole genome shotgun (WGS) entry which is preliminary data.</text>
</comment>
<proteinExistence type="predicted"/>
<evidence type="ECO:0000256" key="4">
    <source>
        <dbReference type="ARBA" id="ARBA00022759"/>
    </source>
</evidence>
<keyword evidence="4" id="KW-0255">Endonuclease</keyword>
<evidence type="ECO:0000313" key="9">
    <source>
        <dbReference type="EMBL" id="GBP78798.1"/>
    </source>
</evidence>
<dbReference type="OrthoDB" id="41323at2759"/>
<dbReference type="GO" id="GO:0016787">
    <property type="term" value="F:hydrolase activity"/>
    <property type="evidence" value="ECO:0007669"/>
    <property type="project" value="UniProtKB-KW"/>
</dbReference>
<keyword evidence="3" id="KW-0540">Nuclease</keyword>
<dbReference type="SUPFAM" id="SSF56672">
    <property type="entry name" value="DNA/RNA polymerases"/>
    <property type="match status" value="1"/>
</dbReference>
<dbReference type="PANTHER" id="PTHR37984">
    <property type="entry name" value="PROTEIN CBG26694"/>
    <property type="match status" value="1"/>
</dbReference>
<keyword evidence="6" id="KW-0695">RNA-directed DNA polymerase</keyword>
<dbReference type="AlphaFoldDB" id="A0A4C1YRP9"/>
<name>A0A4C1YRP9_EUMVA</name>
<dbReference type="FunFam" id="3.10.20.370:FF:000001">
    <property type="entry name" value="Retrovirus-related Pol polyprotein from transposon 17.6-like protein"/>
    <property type="match status" value="1"/>
</dbReference>
<feature type="compositionally biased region" description="Basic and acidic residues" evidence="7">
    <location>
        <begin position="368"/>
        <end position="380"/>
    </location>
</feature>
<dbReference type="Gene3D" id="3.30.420.10">
    <property type="entry name" value="Ribonuclease H-like superfamily/Ribonuclease H"/>
    <property type="match status" value="1"/>
</dbReference>
<dbReference type="Proteomes" id="UP000299102">
    <property type="component" value="Unassembled WGS sequence"/>
</dbReference>
<reference evidence="9 10" key="1">
    <citation type="journal article" date="2019" name="Commun. Biol.">
        <title>The bagworm genome reveals a unique fibroin gene that provides high tensile strength.</title>
        <authorList>
            <person name="Kono N."/>
            <person name="Nakamura H."/>
            <person name="Ohtoshi R."/>
            <person name="Tomita M."/>
            <person name="Numata K."/>
            <person name="Arakawa K."/>
        </authorList>
    </citation>
    <scope>NUCLEOTIDE SEQUENCE [LARGE SCALE GENOMIC DNA]</scope>
</reference>
<dbReference type="EMBL" id="BGZK01001387">
    <property type="protein sequence ID" value="GBP78798.1"/>
    <property type="molecule type" value="Genomic_DNA"/>
</dbReference>
<evidence type="ECO:0000256" key="3">
    <source>
        <dbReference type="ARBA" id="ARBA00022722"/>
    </source>
</evidence>
<dbReference type="InterPro" id="IPR043502">
    <property type="entry name" value="DNA/RNA_pol_sf"/>
</dbReference>
<dbReference type="GO" id="GO:0004519">
    <property type="term" value="F:endonuclease activity"/>
    <property type="evidence" value="ECO:0007669"/>
    <property type="project" value="UniProtKB-KW"/>
</dbReference>
<dbReference type="Pfam" id="PF00665">
    <property type="entry name" value="rve"/>
    <property type="match status" value="1"/>
</dbReference>
<feature type="domain" description="Integrase catalytic" evidence="8">
    <location>
        <begin position="176"/>
        <end position="304"/>
    </location>
</feature>
<dbReference type="InterPro" id="IPR036397">
    <property type="entry name" value="RNaseH_sf"/>
</dbReference>
<dbReference type="GO" id="GO:0003676">
    <property type="term" value="F:nucleic acid binding"/>
    <property type="evidence" value="ECO:0007669"/>
    <property type="project" value="InterPro"/>
</dbReference>
<dbReference type="InterPro" id="IPR012337">
    <property type="entry name" value="RNaseH-like_sf"/>
</dbReference>
<evidence type="ECO:0000313" key="10">
    <source>
        <dbReference type="Proteomes" id="UP000299102"/>
    </source>
</evidence>
<keyword evidence="10" id="KW-1185">Reference proteome</keyword>
<dbReference type="PANTHER" id="PTHR37984:SF15">
    <property type="entry name" value="INTEGRASE CATALYTIC DOMAIN-CONTAINING PROTEIN"/>
    <property type="match status" value="1"/>
</dbReference>
<evidence type="ECO:0000256" key="5">
    <source>
        <dbReference type="ARBA" id="ARBA00022801"/>
    </source>
</evidence>